<organism evidence="1 2">
    <name type="scientific">Galdieria partita</name>
    <dbReference type="NCBI Taxonomy" id="83374"/>
    <lineage>
        <taxon>Eukaryota</taxon>
        <taxon>Rhodophyta</taxon>
        <taxon>Bangiophyceae</taxon>
        <taxon>Galdieriales</taxon>
        <taxon>Galdieriaceae</taxon>
        <taxon>Galdieria</taxon>
    </lineage>
</organism>
<dbReference type="Proteomes" id="UP001061958">
    <property type="component" value="Unassembled WGS sequence"/>
</dbReference>
<protein>
    <submittedName>
        <fullName evidence="1">Uncharacterized protein</fullName>
    </submittedName>
</protein>
<name>A0A9C7UML5_9RHOD</name>
<proteinExistence type="predicted"/>
<dbReference type="EMBL" id="BQMJ01000004">
    <property type="protein sequence ID" value="GJQ08754.1"/>
    <property type="molecule type" value="Genomic_DNA"/>
</dbReference>
<accession>A0A9C7UML5</accession>
<evidence type="ECO:0000313" key="1">
    <source>
        <dbReference type="EMBL" id="GJQ08754.1"/>
    </source>
</evidence>
<dbReference type="OrthoDB" id="10357367at2759"/>
<reference evidence="1" key="1">
    <citation type="journal article" date="2022" name="Proc. Natl. Acad. Sci. U.S.A.">
        <title>Life cycle and functional genomics of the unicellular red alga Galdieria for elucidating algal and plant evolution and industrial use.</title>
        <authorList>
            <person name="Hirooka S."/>
            <person name="Itabashi T."/>
            <person name="Ichinose T.M."/>
            <person name="Onuma R."/>
            <person name="Fujiwara T."/>
            <person name="Yamashita S."/>
            <person name="Jong L.W."/>
            <person name="Tomita R."/>
            <person name="Iwane A.H."/>
            <person name="Miyagishima S.Y."/>
        </authorList>
    </citation>
    <scope>NUCLEOTIDE SEQUENCE</scope>
    <source>
        <strain evidence="1">NBRC 102759</strain>
    </source>
</reference>
<dbReference type="AlphaFoldDB" id="A0A9C7UML5"/>
<sequence length="632" mass="72983">MESTRVLETLNRFREQAVTKEEFLSCTKHFLKILESQKTEVWNEASSIETIDAVLALLNGDIPEELADFFAFELLSPCLRALAAIPRACRLSEKLLALCRCCISRGKPKELFIVVLDEVVNLQNIPKNFFLRVFPVFLLVCIDFLRDLQAVFLADLASILKVIDTAWNCKLNMEICSISSLSVEDGGRDCSHFLEDSFIYVCKLSFSALHLVKNSVVKQNFDEARVSIRVRCQLVRVILNLLIWVSIFFTDDSIFGTIGKEDFIQQKLWKFSNSLLTLLHELSICRRTQVLGLCILSEETIFQEIVMPQPDSVLTGCLGEMVEELKENSFSFLSAGCYVFLSLKSSSFEDDCFLDSRYKLDLYLPPIAALFESKWLSHRSMALWLYKETVSNTMDGFKGNQVLRLLQKAKYRRYLSENILVYDSLLLILFALLLRYLEKTAYRKKVSYEVMNSCLRSLSEPFIKWEVVYFCLTTSTMIGVKAQLLHEMKEVILKMEYDADATRVVLASSSSSEATKSQYKLWSWFSDFLFANFLAPRFSFLEDLPSVSCAIHILAFIIWRMKQQDSHVQWKEKLERRAKDVRILLCRILDELYVLSNRSIRCVPFKIPQEMRNRICNESLLCLSLLDETILS</sequence>
<comment type="caution">
    <text evidence="1">The sequence shown here is derived from an EMBL/GenBank/DDBJ whole genome shotgun (WGS) entry which is preliminary data.</text>
</comment>
<reference evidence="1" key="2">
    <citation type="submission" date="2022-01" db="EMBL/GenBank/DDBJ databases">
        <authorList>
            <person name="Hirooka S."/>
            <person name="Miyagishima S.Y."/>
        </authorList>
    </citation>
    <scope>NUCLEOTIDE SEQUENCE</scope>
    <source>
        <strain evidence="1">NBRC 102759</strain>
    </source>
</reference>
<gene>
    <name evidence="1" type="ORF">GpartN1_g545.t1</name>
</gene>
<evidence type="ECO:0000313" key="2">
    <source>
        <dbReference type="Proteomes" id="UP001061958"/>
    </source>
</evidence>
<keyword evidence="2" id="KW-1185">Reference proteome</keyword>